<dbReference type="PANTHER" id="PTHR11567:SF211">
    <property type="entry name" value="PROSTATIC ACID PHOSPHATASE"/>
    <property type="match status" value="1"/>
</dbReference>
<evidence type="ECO:0000256" key="7">
    <source>
        <dbReference type="ARBA" id="ARBA00023180"/>
    </source>
</evidence>
<proteinExistence type="inferred from homology"/>
<evidence type="ECO:0000256" key="6">
    <source>
        <dbReference type="ARBA" id="ARBA00023157"/>
    </source>
</evidence>
<dbReference type="GO" id="GO:0003993">
    <property type="term" value="F:acid phosphatase activity"/>
    <property type="evidence" value="ECO:0007669"/>
    <property type="project" value="UniProtKB-EC"/>
</dbReference>
<dbReference type="Proteomes" id="UP000276991">
    <property type="component" value="Unassembled WGS sequence"/>
</dbReference>
<evidence type="ECO:0000256" key="3">
    <source>
        <dbReference type="ARBA" id="ARBA00012646"/>
    </source>
</evidence>
<dbReference type="EC" id="3.1.3.2" evidence="3"/>
<dbReference type="PROSITE" id="PS00616">
    <property type="entry name" value="HIS_ACID_PHOSPHAT_1"/>
    <property type="match status" value="1"/>
</dbReference>
<dbReference type="CDD" id="cd07061">
    <property type="entry name" value="HP_HAP_like"/>
    <property type="match status" value="1"/>
</dbReference>
<dbReference type="InterPro" id="IPR033379">
    <property type="entry name" value="Acid_Pase_AS"/>
</dbReference>
<evidence type="ECO:0000256" key="1">
    <source>
        <dbReference type="ARBA" id="ARBA00000032"/>
    </source>
</evidence>
<accession>A0A498ST89</accession>
<dbReference type="InterPro" id="IPR000560">
    <property type="entry name" value="His_Pase_clade-2"/>
</dbReference>
<keyword evidence="10" id="KW-1185">Reference proteome</keyword>
<reference evidence="9 10" key="1">
    <citation type="submission" date="2018-08" db="EMBL/GenBank/DDBJ databases">
        <authorList>
            <person name="Laetsch R D."/>
            <person name="Stevens L."/>
            <person name="Kumar S."/>
            <person name="Blaxter L. M."/>
        </authorList>
    </citation>
    <scope>NUCLEOTIDE SEQUENCE [LARGE SCALE GENOMIC DNA]</scope>
</reference>
<evidence type="ECO:0000256" key="5">
    <source>
        <dbReference type="ARBA" id="ARBA00022801"/>
    </source>
</evidence>
<keyword evidence="7" id="KW-0325">Glycoprotein</keyword>
<keyword evidence="4" id="KW-0732">Signal</keyword>
<dbReference type="InterPro" id="IPR050645">
    <property type="entry name" value="Histidine_acid_phosphatase"/>
</dbReference>
<dbReference type="InterPro" id="IPR029033">
    <property type="entry name" value="His_PPase_superfam"/>
</dbReference>
<dbReference type="OrthoDB" id="258392at2759"/>
<evidence type="ECO:0000313" key="10">
    <source>
        <dbReference type="Proteomes" id="UP000276991"/>
    </source>
</evidence>
<comment type="similarity">
    <text evidence="2">Belongs to the histidine acid phosphatase family.</text>
</comment>
<gene>
    <name evidence="9" type="ORF">NAV_LOCUS8031</name>
</gene>
<sequence length="179" mass="20674">MCNIQLIIIIAILVVVASDKLLFLQAIWRHGDRSPIKSCKGYPIRTKHWLQGKGQLTPEGMMQHVKLGKIIYKRYVNLLKFLSPYYDARQIYVRSTNVNRTLVSAVANFIGFYSNPSQNERIGIDFPNITEWPRGFVAVPVHTVPDETDYVGNPDTNCPRQKWLSEIMHQTPEWKFLAE</sequence>
<organism evidence="9 10">
    <name type="scientific">Acanthocheilonema viteae</name>
    <name type="common">Filarial nematode worm</name>
    <name type="synonym">Dipetalonema viteae</name>
    <dbReference type="NCBI Taxonomy" id="6277"/>
    <lineage>
        <taxon>Eukaryota</taxon>
        <taxon>Metazoa</taxon>
        <taxon>Ecdysozoa</taxon>
        <taxon>Nematoda</taxon>
        <taxon>Chromadorea</taxon>
        <taxon>Rhabditida</taxon>
        <taxon>Spirurina</taxon>
        <taxon>Spiruromorpha</taxon>
        <taxon>Filarioidea</taxon>
        <taxon>Onchocercidae</taxon>
        <taxon>Acanthocheilonema</taxon>
    </lineage>
</organism>
<evidence type="ECO:0000256" key="2">
    <source>
        <dbReference type="ARBA" id="ARBA00005375"/>
    </source>
</evidence>
<feature type="transmembrane region" description="Helical" evidence="8">
    <location>
        <begin position="6"/>
        <end position="28"/>
    </location>
</feature>
<evidence type="ECO:0000256" key="8">
    <source>
        <dbReference type="SAM" id="Phobius"/>
    </source>
</evidence>
<dbReference type="PANTHER" id="PTHR11567">
    <property type="entry name" value="ACID PHOSPHATASE-RELATED"/>
    <property type="match status" value="1"/>
</dbReference>
<name>A0A498ST89_ACAVI</name>
<keyword evidence="6" id="KW-1015">Disulfide bond</keyword>
<dbReference type="SUPFAM" id="SSF53254">
    <property type="entry name" value="Phosphoglycerate mutase-like"/>
    <property type="match status" value="1"/>
</dbReference>
<evidence type="ECO:0000313" key="9">
    <source>
        <dbReference type="EMBL" id="VBB33240.1"/>
    </source>
</evidence>
<dbReference type="Pfam" id="PF00328">
    <property type="entry name" value="His_Phos_2"/>
    <property type="match status" value="1"/>
</dbReference>
<comment type="catalytic activity">
    <reaction evidence="1">
        <text>a phosphate monoester + H2O = an alcohol + phosphate</text>
        <dbReference type="Rhea" id="RHEA:15017"/>
        <dbReference type="ChEBI" id="CHEBI:15377"/>
        <dbReference type="ChEBI" id="CHEBI:30879"/>
        <dbReference type="ChEBI" id="CHEBI:43474"/>
        <dbReference type="ChEBI" id="CHEBI:67140"/>
        <dbReference type="EC" id="3.1.3.2"/>
    </reaction>
</comment>
<keyword evidence="8" id="KW-1133">Transmembrane helix</keyword>
<keyword evidence="8" id="KW-0472">Membrane</keyword>
<protein>
    <recommendedName>
        <fullName evidence="3">acid phosphatase</fullName>
        <ecNumber evidence="3">3.1.3.2</ecNumber>
    </recommendedName>
</protein>
<dbReference type="EMBL" id="UPTC01002244">
    <property type="protein sequence ID" value="VBB33240.1"/>
    <property type="molecule type" value="Genomic_DNA"/>
</dbReference>
<evidence type="ECO:0000256" key="4">
    <source>
        <dbReference type="ARBA" id="ARBA00022729"/>
    </source>
</evidence>
<feature type="non-terminal residue" evidence="9">
    <location>
        <position position="179"/>
    </location>
</feature>
<dbReference type="STRING" id="6277.A0A498ST89"/>
<dbReference type="AlphaFoldDB" id="A0A498ST89"/>
<dbReference type="Gene3D" id="3.40.50.1240">
    <property type="entry name" value="Phosphoglycerate mutase-like"/>
    <property type="match status" value="1"/>
</dbReference>
<keyword evidence="5" id="KW-0378">Hydrolase</keyword>
<keyword evidence="8" id="KW-0812">Transmembrane</keyword>